<dbReference type="PANTHER" id="PTHR19957:SF307">
    <property type="entry name" value="PROTEIN SSO1-RELATED"/>
    <property type="match status" value="1"/>
</dbReference>
<proteinExistence type="inferred from homology"/>
<keyword evidence="3 6" id="KW-0812">Transmembrane</keyword>
<evidence type="ECO:0000256" key="5">
    <source>
        <dbReference type="ARBA" id="ARBA00023136"/>
    </source>
</evidence>
<dbReference type="InterPro" id="IPR000727">
    <property type="entry name" value="T_SNARE_dom"/>
</dbReference>
<keyword evidence="5 6" id="KW-0472">Membrane</keyword>
<dbReference type="InterPro" id="IPR045242">
    <property type="entry name" value="Syntaxin"/>
</dbReference>
<dbReference type="GO" id="GO:0006886">
    <property type="term" value="P:intracellular protein transport"/>
    <property type="evidence" value="ECO:0007669"/>
    <property type="project" value="InterPro"/>
</dbReference>
<dbReference type="GeneID" id="94193173"/>
<evidence type="ECO:0000259" key="7">
    <source>
        <dbReference type="PROSITE" id="PS50192"/>
    </source>
</evidence>
<feature type="domain" description="T-SNARE coiled-coil homology" evidence="7">
    <location>
        <begin position="217"/>
        <end position="279"/>
    </location>
</feature>
<dbReference type="RefSeq" id="XP_067713761.1">
    <property type="nucleotide sequence ID" value="XM_067857660.1"/>
</dbReference>
<accession>A0AAV4LP18</accession>
<dbReference type="PROSITE" id="PS50192">
    <property type="entry name" value="T_SNARE"/>
    <property type="match status" value="1"/>
</dbReference>
<dbReference type="InterPro" id="IPR010989">
    <property type="entry name" value="SNARE"/>
</dbReference>
<dbReference type="Gene3D" id="1.20.58.70">
    <property type="match status" value="1"/>
</dbReference>
<comment type="caution">
    <text evidence="8">The sequence shown here is derived from an EMBL/GenBank/DDBJ whole genome shotgun (WGS) entry which is preliminary data.</text>
</comment>
<evidence type="ECO:0000256" key="1">
    <source>
        <dbReference type="ARBA" id="ARBA00004211"/>
    </source>
</evidence>
<dbReference type="GO" id="GO:0005886">
    <property type="term" value="C:plasma membrane"/>
    <property type="evidence" value="ECO:0007669"/>
    <property type="project" value="TreeGrafter"/>
</dbReference>
<dbReference type="GO" id="GO:0048278">
    <property type="term" value="P:vesicle docking"/>
    <property type="evidence" value="ECO:0007669"/>
    <property type="project" value="TreeGrafter"/>
</dbReference>
<dbReference type="PROSITE" id="PS00914">
    <property type="entry name" value="SYNTAXIN"/>
    <property type="match status" value="1"/>
</dbReference>
<evidence type="ECO:0000256" key="2">
    <source>
        <dbReference type="ARBA" id="ARBA00009063"/>
    </source>
</evidence>
<dbReference type="PANTHER" id="PTHR19957">
    <property type="entry name" value="SYNTAXIN"/>
    <property type="match status" value="1"/>
</dbReference>
<keyword evidence="9" id="KW-1185">Reference proteome</keyword>
<comment type="subcellular location">
    <subcellularLocation>
        <location evidence="1">Membrane</location>
        <topology evidence="1">Single-pass type IV membrane protein</topology>
    </subcellularLocation>
</comment>
<dbReference type="AlphaFoldDB" id="A0AAV4LP18"/>
<dbReference type="GO" id="GO:0006887">
    <property type="term" value="P:exocytosis"/>
    <property type="evidence" value="ECO:0007669"/>
    <property type="project" value="TreeGrafter"/>
</dbReference>
<sequence>MYNRTQQLRNIAYGLKEPIGYNKDYIIVFNDFGKPSCQPEAEDRNDDDGLEEGFEQYMCDVQAVRELIGKVDEGAKGIYALIDLSASAVTTDHNADVSTKLNQLIESTNDFCSRCKVSITALETEKDKGTATESRMRSNAYNVCLKHFQSAVKRYQDAQITFKKAIKERTARQVQLIYPELDASELDRMMAPGNAQQVLEQAARSAIIGGGTLIDAVNNIQSKYNDVLALEDSVEELHQMMIELAGIVRYQGELIDQVEYNTMKAVEYTEKANVELVKAQDLKRRRNKLIMYITGGATVGTLMIVVPLVLKVA</sequence>
<dbReference type="InterPro" id="IPR006012">
    <property type="entry name" value="Syntaxin/epimorphin_CS"/>
</dbReference>
<dbReference type="GO" id="GO:0031201">
    <property type="term" value="C:SNARE complex"/>
    <property type="evidence" value="ECO:0007669"/>
    <property type="project" value="TreeGrafter"/>
</dbReference>
<dbReference type="SMART" id="SM00397">
    <property type="entry name" value="t_SNARE"/>
    <property type="match status" value="1"/>
</dbReference>
<dbReference type="Proteomes" id="UP001497744">
    <property type="component" value="Unassembled WGS sequence"/>
</dbReference>
<dbReference type="GO" id="GO:0000149">
    <property type="term" value="F:SNARE binding"/>
    <property type="evidence" value="ECO:0007669"/>
    <property type="project" value="TreeGrafter"/>
</dbReference>
<evidence type="ECO:0000313" key="9">
    <source>
        <dbReference type="Proteomes" id="UP001497744"/>
    </source>
</evidence>
<name>A0AAV4LP18_BABCB</name>
<keyword evidence="4 6" id="KW-1133">Transmembrane helix</keyword>
<evidence type="ECO:0000256" key="3">
    <source>
        <dbReference type="ARBA" id="ARBA00022692"/>
    </source>
</evidence>
<protein>
    <submittedName>
        <fullName evidence="8">SNARE domain containing protein</fullName>
    </submittedName>
</protein>
<organism evidence="8 9">
    <name type="scientific">Babesia caballi</name>
    <dbReference type="NCBI Taxonomy" id="5871"/>
    <lineage>
        <taxon>Eukaryota</taxon>
        <taxon>Sar</taxon>
        <taxon>Alveolata</taxon>
        <taxon>Apicomplexa</taxon>
        <taxon>Aconoidasida</taxon>
        <taxon>Piroplasmida</taxon>
        <taxon>Babesiidae</taxon>
        <taxon>Babesia</taxon>
    </lineage>
</organism>
<dbReference type="SUPFAM" id="SSF47661">
    <property type="entry name" value="t-snare proteins"/>
    <property type="match status" value="1"/>
</dbReference>
<reference evidence="8 9" key="1">
    <citation type="submission" date="2021-06" db="EMBL/GenBank/DDBJ databases">
        <title>Genome sequence of Babesia caballi.</title>
        <authorList>
            <person name="Yamagishi J."/>
            <person name="Kidaka T."/>
            <person name="Ochi A."/>
        </authorList>
    </citation>
    <scope>NUCLEOTIDE SEQUENCE [LARGE SCALE GENOMIC DNA]</scope>
    <source>
        <strain evidence="8">USDA-D6B2</strain>
    </source>
</reference>
<dbReference type="GO" id="GO:0012505">
    <property type="term" value="C:endomembrane system"/>
    <property type="evidence" value="ECO:0007669"/>
    <property type="project" value="TreeGrafter"/>
</dbReference>
<dbReference type="EMBL" id="BPLF01000001">
    <property type="protein sequence ID" value="GIX61690.1"/>
    <property type="molecule type" value="Genomic_DNA"/>
</dbReference>
<dbReference type="InterPro" id="IPR006011">
    <property type="entry name" value="Syntaxin_N"/>
</dbReference>
<feature type="transmembrane region" description="Helical" evidence="6">
    <location>
        <begin position="289"/>
        <end position="310"/>
    </location>
</feature>
<dbReference type="GO" id="GO:0006906">
    <property type="term" value="P:vesicle fusion"/>
    <property type="evidence" value="ECO:0007669"/>
    <property type="project" value="TreeGrafter"/>
</dbReference>
<comment type="similarity">
    <text evidence="2">Belongs to the syntaxin family.</text>
</comment>
<evidence type="ECO:0000256" key="6">
    <source>
        <dbReference type="SAM" id="Phobius"/>
    </source>
</evidence>
<evidence type="ECO:0000313" key="8">
    <source>
        <dbReference type="EMBL" id="GIX61690.1"/>
    </source>
</evidence>
<dbReference type="GO" id="GO:0005484">
    <property type="term" value="F:SNAP receptor activity"/>
    <property type="evidence" value="ECO:0007669"/>
    <property type="project" value="InterPro"/>
</dbReference>
<evidence type="ECO:0000256" key="4">
    <source>
        <dbReference type="ARBA" id="ARBA00022989"/>
    </source>
</evidence>
<dbReference type="CDD" id="cd15848">
    <property type="entry name" value="SNARE_syntaxin1-like"/>
    <property type="match status" value="1"/>
</dbReference>
<gene>
    <name evidence="8" type="ORF">BcabD6B2_11250</name>
</gene>
<dbReference type="Pfam" id="PF00804">
    <property type="entry name" value="Syntaxin"/>
    <property type="match status" value="1"/>
</dbReference>